<feature type="compositionally biased region" description="Basic and acidic residues" evidence="6">
    <location>
        <begin position="355"/>
        <end position="366"/>
    </location>
</feature>
<evidence type="ECO:0000256" key="2">
    <source>
        <dbReference type="ARBA" id="ARBA00022448"/>
    </source>
</evidence>
<dbReference type="CDD" id="cd13553">
    <property type="entry name" value="PBP2_NrtA_CpmA_like"/>
    <property type="match status" value="1"/>
</dbReference>
<evidence type="ECO:0000256" key="1">
    <source>
        <dbReference type="ARBA" id="ARBA00004308"/>
    </source>
</evidence>
<dbReference type="PANTHER" id="PTHR30024">
    <property type="entry name" value="ALIPHATIC SULFONATES-BINDING PROTEIN-RELATED"/>
    <property type="match status" value="1"/>
</dbReference>
<dbReference type="SUPFAM" id="SSF53850">
    <property type="entry name" value="Periplasmic binding protein-like II"/>
    <property type="match status" value="1"/>
</dbReference>
<dbReference type="PANTHER" id="PTHR30024:SF43">
    <property type="entry name" value="BLL4572 PROTEIN"/>
    <property type="match status" value="1"/>
</dbReference>
<keyword evidence="4" id="KW-0997">Cell inner membrane</keyword>
<dbReference type="Pfam" id="PF13379">
    <property type="entry name" value="NMT1_2"/>
    <property type="match status" value="1"/>
</dbReference>
<dbReference type="Gene3D" id="3.40.190.10">
    <property type="entry name" value="Periplasmic binding protein-like II"/>
    <property type="match status" value="2"/>
</dbReference>
<dbReference type="GO" id="GO:0012505">
    <property type="term" value="C:endomembrane system"/>
    <property type="evidence" value="ECO:0007669"/>
    <property type="project" value="UniProtKB-SubCell"/>
</dbReference>
<reference evidence="7" key="1">
    <citation type="journal article" date="2015" name="Nature">
        <title>Complex archaea that bridge the gap between prokaryotes and eukaryotes.</title>
        <authorList>
            <person name="Spang A."/>
            <person name="Saw J.H."/>
            <person name="Jorgensen S.L."/>
            <person name="Zaremba-Niedzwiedzka K."/>
            <person name="Martijn J."/>
            <person name="Lind A.E."/>
            <person name="van Eijk R."/>
            <person name="Schleper C."/>
            <person name="Guy L."/>
            <person name="Ettema T.J."/>
        </authorList>
    </citation>
    <scope>NUCLEOTIDE SEQUENCE</scope>
</reference>
<keyword evidence="5" id="KW-0472">Membrane</keyword>
<dbReference type="AlphaFoldDB" id="A0A0F9SG90"/>
<evidence type="ECO:0000256" key="3">
    <source>
        <dbReference type="ARBA" id="ARBA00022475"/>
    </source>
</evidence>
<proteinExistence type="predicted"/>
<dbReference type="EMBL" id="LAZR01000663">
    <property type="protein sequence ID" value="KKN61302.1"/>
    <property type="molecule type" value="Genomic_DNA"/>
</dbReference>
<organism evidence="7">
    <name type="scientific">marine sediment metagenome</name>
    <dbReference type="NCBI Taxonomy" id="412755"/>
    <lineage>
        <taxon>unclassified sequences</taxon>
        <taxon>metagenomes</taxon>
        <taxon>ecological metagenomes</taxon>
    </lineage>
</organism>
<evidence type="ECO:0000313" key="7">
    <source>
        <dbReference type="EMBL" id="KKN61302.1"/>
    </source>
</evidence>
<gene>
    <name evidence="7" type="ORF">LCGC14_0523340</name>
</gene>
<keyword evidence="2" id="KW-0813">Transport</keyword>
<evidence type="ECO:0008006" key="8">
    <source>
        <dbReference type="Google" id="ProtNLM"/>
    </source>
</evidence>
<name>A0A0F9SG90_9ZZZZ</name>
<evidence type="ECO:0000256" key="6">
    <source>
        <dbReference type="SAM" id="MobiDB-lite"/>
    </source>
</evidence>
<feature type="region of interest" description="Disordered" evidence="6">
    <location>
        <begin position="343"/>
        <end position="381"/>
    </location>
</feature>
<comment type="caution">
    <text evidence="7">The sequence shown here is derived from an EMBL/GenBank/DDBJ whole genome shotgun (WGS) entry which is preliminary data.</text>
</comment>
<sequence>MPRLDDIRAGYLPLLDSAVLLVAADKGFAEVRGVRLILNRETSWATIRDRMGIGQLDAAHMLAPMPIAASLGLGPLAVPMVAPFVLALGGNAVTVSNAVAERMATINPVMDGPAAAGQALRRTVEAARRDGRPPLRFAVVHRHSSHNYDLRYWLAASGIGPDRDIDITVVPPPLMPDALATGQIDGFCVGEPWSTIAVRRGAGHIVTSKAEIWRRGPEKVLGLSAHFAETRGEVLERLILALHDAAAWCEDSANRETLAALLAAKEHLNVPESALLPALEGRLETAPGKRRAIEGFVTFHGADANRPNQDHGQWLFRQMVRWGDATDSETARDRAAAVFSPASYDTALGPLGPNRDSKRRLSENDRPAGLYDVAEENPASN</sequence>
<evidence type="ECO:0000256" key="4">
    <source>
        <dbReference type="ARBA" id="ARBA00022519"/>
    </source>
</evidence>
<comment type="subcellular location">
    <subcellularLocation>
        <location evidence="1">Endomembrane system</location>
    </subcellularLocation>
</comment>
<dbReference type="InterPro" id="IPR044527">
    <property type="entry name" value="NrtA/CpmA_ABC-bd_dom"/>
</dbReference>
<accession>A0A0F9SG90</accession>
<evidence type="ECO:0000256" key="5">
    <source>
        <dbReference type="ARBA" id="ARBA00023136"/>
    </source>
</evidence>
<keyword evidence="3" id="KW-1003">Cell membrane</keyword>
<protein>
    <recommendedName>
        <fullName evidence="8">SsuA/THI5-like domain-containing protein</fullName>
    </recommendedName>
</protein>